<name>A0A9N9SJC4_PHACE</name>
<organism evidence="3 4">
    <name type="scientific">Phaedon cochleariae</name>
    <name type="common">Mustard beetle</name>
    <dbReference type="NCBI Taxonomy" id="80249"/>
    <lineage>
        <taxon>Eukaryota</taxon>
        <taxon>Metazoa</taxon>
        <taxon>Ecdysozoa</taxon>
        <taxon>Arthropoda</taxon>
        <taxon>Hexapoda</taxon>
        <taxon>Insecta</taxon>
        <taxon>Pterygota</taxon>
        <taxon>Neoptera</taxon>
        <taxon>Endopterygota</taxon>
        <taxon>Coleoptera</taxon>
        <taxon>Polyphaga</taxon>
        <taxon>Cucujiformia</taxon>
        <taxon>Chrysomeloidea</taxon>
        <taxon>Chrysomelidae</taxon>
        <taxon>Chrysomelinae</taxon>
        <taxon>Chrysomelini</taxon>
        <taxon>Phaedon</taxon>
    </lineage>
</organism>
<evidence type="ECO:0000256" key="1">
    <source>
        <dbReference type="SAM" id="MobiDB-lite"/>
    </source>
</evidence>
<feature type="domain" description="Myb/SANT-like DNA-binding" evidence="2">
    <location>
        <begin position="155"/>
        <end position="230"/>
    </location>
</feature>
<evidence type="ECO:0000313" key="4">
    <source>
        <dbReference type="Proteomes" id="UP001153737"/>
    </source>
</evidence>
<feature type="region of interest" description="Disordered" evidence="1">
    <location>
        <begin position="1"/>
        <end position="42"/>
    </location>
</feature>
<sequence length="242" mass="27762">MPADRTRQRYQPQQKEDIPKSQISNKKYQDDSSSKDVDNRNVSAALLQVESGRKMKEIINLVKDEGDPEASNSDGAWQKFFEKALKEGRLRQFGILGSETDDMEIIRFDHYGVAEIETSEGTSIIESQSLDMDSQSLDESRDTLLGPELTNKKTNTWSTISTKLLLGLYVENLKKVGKSANLKNKKSLWKFIREEMAEQGYLFSPKQVENRYKTLDRGYKENTLNNKKQEEIEVAVNSRSEH</sequence>
<dbReference type="AlphaFoldDB" id="A0A9N9SJC4"/>
<feature type="compositionally biased region" description="Basic and acidic residues" evidence="1">
    <location>
        <begin position="27"/>
        <end position="39"/>
    </location>
</feature>
<dbReference type="Gene3D" id="1.10.10.60">
    <property type="entry name" value="Homeodomain-like"/>
    <property type="match status" value="1"/>
</dbReference>
<proteinExistence type="predicted"/>
<accession>A0A9N9SJC4</accession>
<reference evidence="3" key="2">
    <citation type="submission" date="2022-10" db="EMBL/GenBank/DDBJ databases">
        <authorList>
            <consortium name="ENA_rothamsted_submissions"/>
            <consortium name="culmorum"/>
            <person name="King R."/>
        </authorList>
    </citation>
    <scope>NUCLEOTIDE SEQUENCE</scope>
</reference>
<evidence type="ECO:0000313" key="3">
    <source>
        <dbReference type="EMBL" id="CAG9822241.1"/>
    </source>
</evidence>
<dbReference type="EMBL" id="OU896711">
    <property type="protein sequence ID" value="CAG9822241.1"/>
    <property type="molecule type" value="Genomic_DNA"/>
</dbReference>
<dbReference type="Pfam" id="PF13837">
    <property type="entry name" value="Myb_DNA-bind_4"/>
    <property type="match status" value="1"/>
</dbReference>
<keyword evidence="4" id="KW-1185">Reference proteome</keyword>
<dbReference type="Proteomes" id="UP001153737">
    <property type="component" value="Chromosome 5"/>
</dbReference>
<dbReference type="InterPro" id="IPR044822">
    <property type="entry name" value="Myb_DNA-bind_4"/>
</dbReference>
<protein>
    <recommendedName>
        <fullName evidence="2">Myb/SANT-like DNA-binding domain-containing protein</fullName>
    </recommendedName>
</protein>
<gene>
    <name evidence="3" type="ORF">PHAECO_LOCUS9777</name>
</gene>
<dbReference type="OrthoDB" id="10065625at2759"/>
<reference evidence="3" key="1">
    <citation type="submission" date="2022-01" db="EMBL/GenBank/DDBJ databases">
        <authorList>
            <person name="King R."/>
        </authorList>
    </citation>
    <scope>NUCLEOTIDE SEQUENCE</scope>
</reference>
<evidence type="ECO:0000259" key="2">
    <source>
        <dbReference type="Pfam" id="PF13837"/>
    </source>
</evidence>